<accession>A0A101HLE9</accession>
<protein>
    <recommendedName>
        <fullName evidence="4">Dehydrogenase</fullName>
    </recommendedName>
</protein>
<proteinExistence type="inferred from homology"/>
<dbReference type="EMBL" id="LGGP01000333">
    <property type="protein sequence ID" value="KUK78883.1"/>
    <property type="molecule type" value="Genomic_DNA"/>
</dbReference>
<dbReference type="Gene3D" id="3.40.50.720">
    <property type="entry name" value="NAD(P)-binding Rossmann-like Domain"/>
    <property type="match status" value="1"/>
</dbReference>
<dbReference type="InterPro" id="IPR036291">
    <property type="entry name" value="NAD(P)-bd_dom_sf"/>
</dbReference>
<feature type="non-terminal residue" evidence="2">
    <location>
        <position position="1"/>
    </location>
</feature>
<dbReference type="PATRIC" id="fig|1184387.3.peg.2112"/>
<dbReference type="PRINTS" id="PR00081">
    <property type="entry name" value="GDHRDH"/>
</dbReference>
<dbReference type="CDD" id="cd05233">
    <property type="entry name" value="SDR_c"/>
    <property type="match status" value="1"/>
</dbReference>
<evidence type="ECO:0000256" key="1">
    <source>
        <dbReference type="ARBA" id="ARBA00006484"/>
    </source>
</evidence>
<evidence type="ECO:0000313" key="3">
    <source>
        <dbReference type="Proteomes" id="UP000054092"/>
    </source>
</evidence>
<name>A0A101HLE9_9BACT</name>
<reference evidence="3" key="1">
    <citation type="journal article" date="2015" name="MBio">
        <title>Genome-Resolved Metagenomic Analysis Reveals Roles for Candidate Phyla and Other Microbial Community Members in Biogeochemical Transformations in Oil Reservoirs.</title>
        <authorList>
            <person name="Hu P."/>
            <person name="Tom L."/>
            <person name="Singh A."/>
            <person name="Thomas B.C."/>
            <person name="Baker B.J."/>
            <person name="Piceno Y.M."/>
            <person name="Andersen G.L."/>
            <person name="Banfield J.F."/>
        </authorList>
    </citation>
    <scope>NUCLEOTIDE SEQUENCE [LARGE SCALE GENOMIC DNA]</scope>
</reference>
<dbReference type="Proteomes" id="UP000054092">
    <property type="component" value="Unassembled WGS sequence"/>
</dbReference>
<sequence length="253" mass="27671">MSERLTGKTALIFGTGRVGGSAARAFVNEGAKVIILDRDEDKLETLKEELEQTKRGFCSTICANIDNQKDVDEISNLIEENTWKVDILLNCPAYIFRAPFLNHPIDEIDRQWHINVRIVFMVSQAVAKMMAKNGGGKIINLASVGGLFPEREHAGHCAAKAGIIAISRVMALELASLNIQVNVIAPGPTETIPFSSPFYSQHPEVLKRIEERTPAGRIGHPEDHTGLMVFLASEESNWITGQVILSDGGLGLV</sequence>
<dbReference type="SUPFAM" id="SSF51735">
    <property type="entry name" value="NAD(P)-binding Rossmann-fold domains"/>
    <property type="match status" value="1"/>
</dbReference>
<comment type="caution">
    <text evidence="2">The sequence shown here is derived from an EMBL/GenBank/DDBJ whole genome shotgun (WGS) entry which is preliminary data.</text>
</comment>
<dbReference type="PRINTS" id="PR00080">
    <property type="entry name" value="SDRFAMILY"/>
</dbReference>
<dbReference type="AlphaFoldDB" id="A0A101HLE9"/>
<evidence type="ECO:0008006" key="4">
    <source>
        <dbReference type="Google" id="ProtNLM"/>
    </source>
</evidence>
<dbReference type="PANTHER" id="PTHR42760">
    <property type="entry name" value="SHORT-CHAIN DEHYDROGENASES/REDUCTASES FAMILY MEMBER"/>
    <property type="match status" value="1"/>
</dbReference>
<evidence type="ECO:0000313" key="2">
    <source>
        <dbReference type="EMBL" id="KUK78883.1"/>
    </source>
</evidence>
<comment type="similarity">
    <text evidence="1">Belongs to the short-chain dehydrogenases/reductases (SDR) family.</text>
</comment>
<dbReference type="Pfam" id="PF13561">
    <property type="entry name" value="adh_short_C2"/>
    <property type="match status" value="1"/>
</dbReference>
<gene>
    <name evidence="2" type="ORF">XD94_1598</name>
</gene>
<organism evidence="2 3">
    <name type="scientific">Mesotoga prima</name>
    <dbReference type="NCBI Taxonomy" id="1184387"/>
    <lineage>
        <taxon>Bacteria</taxon>
        <taxon>Thermotogati</taxon>
        <taxon>Thermotogota</taxon>
        <taxon>Thermotogae</taxon>
        <taxon>Kosmotogales</taxon>
        <taxon>Kosmotogaceae</taxon>
        <taxon>Mesotoga</taxon>
    </lineage>
</organism>
<dbReference type="InterPro" id="IPR002347">
    <property type="entry name" value="SDR_fam"/>
</dbReference>
<dbReference type="GO" id="GO:0016616">
    <property type="term" value="F:oxidoreductase activity, acting on the CH-OH group of donors, NAD or NADP as acceptor"/>
    <property type="evidence" value="ECO:0007669"/>
    <property type="project" value="TreeGrafter"/>
</dbReference>